<evidence type="ECO:0000313" key="2">
    <source>
        <dbReference type="Proteomes" id="UP000649617"/>
    </source>
</evidence>
<keyword evidence="2" id="KW-1185">Reference proteome</keyword>
<protein>
    <submittedName>
        <fullName evidence="1">Uncharacterized protein</fullName>
    </submittedName>
</protein>
<comment type="caution">
    <text evidence="1">The sequence shown here is derived from an EMBL/GenBank/DDBJ whole genome shotgun (WGS) entry which is preliminary data.</text>
</comment>
<dbReference type="Proteomes" id="UP000649617">
    <property type="component" value="Unassembled WGS sequence"/>
</dbReference>
<organism evidence="1 2">
    <name type="scientific">Symbiodinium pilosum</name>
    <name type="common">Dinoflagellate</name>
    <dbReference type="NCBI Taxonomy" id="2952"/>
    <lineage>
        <taxon>Eukaryota</taxon>
        <taxon>Sar</taxon>
        <taxon>Alveolata</taxon>
        <taxon>Dinophyceae</taxon>
        <taxon>Suessiales</taxon>
        <taxon>Symbiodiniaceae</taxon>
        <taxon>Symbiodinium</taxon>
    </lineage>
</organism>
<dbReference type="EMBL" id="CAJNIZ010042573">
    <property type="protein sequence ID" value="CAE7626326.1"/>
    <property type="molecule type" value="Genomic_DNA"/>
</dbReference>
<name>A0A812VFB9_SYMPI</name>
<reference evidence="1" key="1">
    <citation type="submission" date="2021-02" db="EMBL/GenBank/DDBJ databases">
        <authorList>
            <person name="Dougan E. K."/>
            <person name="Rhodes N."/>
            <person name="Thang M."/>
            <person name="Chan C."/>
        </authorList>
    </citation>
    <scope>NUCLEOTIDE SEQUENCE</scope>
</reference>
<sequence>LPSFVQVKREMFNVVDKTTEWAEKTTWERDEAAITHLAQEAMPEEPLVVEMLVADMNR</sequence>
<feature type="non-terminal residue" evidence="1">
    <location>
        <position position="1"/>
    </location>
</feature>
<dbReference type="AlphaFoldDB" id="A0A812VFB9"/>
<gene>
    <name evidence="1" type="ORF">SPIL2461_LOCUS16406</name>
</gene>
<feature type="non-terminal residue" evidence="1">
    <location>
        <position position="58"/>
    </location>
</feature>
<accession>A0A812VFB9</accession>
<proteinExistence type="predicted"/>
<evidence type="ECO:0000313" key="1">
    <source>
        <dbReference type="EMBL" id="CAE7626326.1"/>
    </source>
</evidence>